<keyword evidence="4" id="KW-0564">Palmitate</keyword>
<evidence type="ECO:0000256" key="3">
    <source>
        <dbReference type="ARBA" id="ARBA00023237"/>
    </source>
</evidence>
<dbReference type="GO" id="GO:0030674">
    <property type="term" value="F:protein-macromolecule adaptor activity"/>
    <property type="evidence" value="ECO:0007669"/>
    <property type="project" value="TreeGrafter"/>
</dbReference>
<comment type="subunit">
    <text evidence="4">Part of the Bam complex.</text>
</comment>
<dbReference type="GO" id="GO:0043165">
    <property type="term" value="P:Gram-negative-bacterium-type cell outer membrane assembly"/>
    <property type="evidence" value="ECO:0007669"/>
    <property type="project" value="UniProtKB-UniRule"/>
</dbReference>
<evidence type="ECO:0000259" key="5">
    <source>
        <dbReference type="Pfam" id="PF04355"/>
    </source>
</evidence>
<dbReference type="Proteomes" id="UP000316649">
    <property type="component" value="Unassembled WGS sequence"/>
</dbReference>
<evidence type="ECO:0000256" key="4">
    <source>
        <dbReference type="HAMAP-Rule" id="MF_00925"/>
    </source>
</evidence>
<comment type="caution">
    <text evidence="6">The sequence shown here is derived from an EMBL/GenBank/DDBJ whole genome shotgun (WGS) entry which is preliminary data.</text>
</comment>
<comment type="function">
    <text evidence="4">Part of the outer membrane protein assembly complex, which is involved in assembly and insertion of beta-barrel proteins into the outer membrane.</text>
</comment>
<evidence type="ECO:0000256" key="1">
    <source>
        <dbReference type="ARBA" id="ARBA00022729"/>
    </source>
</evidence>
<sequence>MQKLLIYWVCGASLLATGCSTFKEASNAIPDALNKLPLIHRPDIQQGNVVSQESINKLKPGMSKSQVSYLLGTPMLVDVFHQNRWDYYYSMKQGNEALIQQRVALYFEDDRLTRIEGDYRPQAEPPLEENKLSDEEVVITVPDYTGDRQGIFSRALESVGIKSDD</sequence>
<reference evidence="6 7" key="1">
    <citation type="submission" date="2019-07" db="EMBL/GenBank/DDBJ databases">
        <title>The pathways for chlorine oxyanion respiration interact through the shared metabolite chlorate.</title>
        <authorList>
            <person name="Barnum T.P."/>
            <person name="Cheng Y."/>
            <person name="Hill K.A."/>
            <person name="Lucas L.N."/>
            <person name="Carlson H.K."/>
            <person name="Coates J.D."/>
        </authorList>
    </citation>
    <scope>NUCLEOTIDE SEQUENCE [LARGE SCALE GENOMIC DNA]</scope>
    <source>
        <strain evidence="6 7">BK-1</strain>
    </source>
</reference>
<proteinExistence type="inferred from homology"/>
<dbReference type="GO" id="GO:0051205">
    <property type="term" value="P:protein insertion into membrane"/>
    <property type="evidence" value="ECO:0007669"/>
    <property type="project" value="UniProtKB-UniRule"/>
</dbReference>
<dbReference type="PROSITE" id="PS51257">
    <property type="entry name" value="PROKAR_LIPOPROTEIN"/>
    <property type="match status" value="1"/>
</dbReference>
<dbReference type="InterPro" id="IPR037873">
    <property type="entry name" value="BamE-like"/>
</dbReference>
<organism evidence="6 7">
    <name type="scientific">Sedimenticola selenatireducens</name>
    <dbReference type="NCBI Taxonomy" id="191960"/>
    <lineage>
        <taxon>Bacteria</taxon>
        <taxon>Pseudomonadati</taxon>
        <taxon>Pseudomonadota</taxon>
        <taxon>Gammaproteobacteria</taxon>
        <taxon>Chromatiales</taxon>
        <taxon>Sedimenticolaceae</taxon>
        <taxon>Sedimenticola</taxon>
    </lineage>
</organism>
<comment type="subcellular location">
    <subcellularLocation>
        <location evidence="4">Cell outer membrane</location>
        <topology evidence="4">Lipid-anchor</topology>
    </subcellularLocation>
</comment>
<dbReference type="AlphaFoldDB" id="A0A558DRV0"/>
<dbReference type="HAMAP" id="MF_00925">
    <property type="entry name" value="OM_assembly_BamE"/>
    <property type="match status" value="1"/>
</dbReference>
<dbReference type="Gene3D" id="3.30.1450.10">
    <property type="match status" value="1"/>
</dbReference>
<dbReference type="GO" id="GO:1990063">
    <property type="term" value="C:Bam protein complex"/>
    <property type="evidence" value="ECO:0007669"/>
    <property type="project" value="TreeGrafter"/>
</dbReference>
<dbReference type="PANTHER" id="PTHR37482">
    <property type="entry name" value="OUTER MEMBRANE PROTEIN ASSEMBLY FACTOR BAME"/>
    <property type="match status" value="1"/>
</dbReference>
<keyword evidence="7" id="KW-1185">Reference proteome</keyword>
<protein>
    <recommendedName>
        <fullName evidence="4">Outer membrane protein assembly factor BamE</fullName>
    </recommendedName>
</protein>
<dbReference type="PANTHER" id="PTHR37482:SF1">
    <property type="entry name" value="OUTER MEMBRANE PROTEIN ASSEMBLY FACTOR BAME"/>
    <property type="match status" value="1"/>
</dbReference>
<keyword evidence="3 4" id="KW-0998">Cell outer membrane</keyword>
<evidence type="ECO:0000313" key="6">
    <source>
        <dbReference type="EMBL" id="TVO75908.1"/>
    </source>
</evidence>
<dbReference type="RefSeq" id="WP_144358488.1">
    <property type="nucleotide sequence ID" value="NZ_VMNH01000007.1"/>
</dbReference>
<evidence type="ECO:0000313" key="7">
    <source>
        <dbReference type="Proteomes" id="UP000316649"/>
    </source>
</evidence>
<dbReference type="EMBL" id="VMNH01000007">
    <property type="protein sequence ID" value="TVO75908.1"/>
    <property type="molecule type" value="Genomic_DNA"/>
</dbReference>
<dbReference type="OrthoDB" id="9808250at2"/>
<keyword evidence="4" id="KW-0449">Lipoprotein</keyword>
<keyword evidence="2 4" id="KW-0472">Membrane</keyword>
<gene>
    <name evidence="4" type="primary">bamE</name>
    <name evidence="6" type="ORF">FHP88_07875</name>
</gene>
<comment type="similarity">
    <text evidence="4">Belongs to the BamE family.</text>
</comment>
<keyword evidence="1 4" id="KW-0732">Signal</keyword>
<accession>A0A558DRV0</accession>
<dbReference type="InterPro" id="IPR026592">
    <property type="entry name" value="BamE"/>
</dbReference>
<dbReference type="Pfam" id="PF04355">
    <property type="entry name" value="BamE"/>
    <property type="match status" value="1"/>
</dbReference>
<name>A0A558DRV0_9GAMM</name>
<evidence type="ECO:0000256" key="2">
    <source>
        <dbReference type="ARBA" id="ARBA00023136"/>
    </source>
</evidence>
<feature type="domain" description="Outer membrane protein assembly factor BamE" evidence="5">
    <location>
        <begin position="47"/>
        <end position="116"/>
    </location>
</feature>
<dbReference type="InterPro" id="IPR007450">
    <property type="entry name" value="BamE_dom"/>
</dbReference>